<accession>A0A8H8A121</accession>
<evidence type="ECO:0000313" key="1">
    <source>
        <dbReference type="EMBL" id="KAG5462976.1"/>
    </source>
</evidence>
<sequence length="157" mass="17251">MDCPSDKTLPSYMPTLAEQGVRHVVRVSGQAHAYDTAPLADAGIRVHDGMRFDDGTPPPPHVVSSWLALVERTFDVLVALALVEFDGMDPLEAVELVRKRRRGALNKQQLQWLSTYKRGRWRKTKAPASPLPLPPPGRPSGAKRTLFFACCGGGDHV</sequence>
<protein>
    <submittedName>
        <fullName evidence="1">Uncharacterized protein</fullName>
    </submittedName>
</protein>
<name>A0A8H8A121_9FUNG</name>
<proteinExistence type="predicted"/>
<dbReference type="InterPro" id="IPR050561">
    <property type="entry name" value="PTP"/>
</dbReference>
<dbReference type="AlphaFoldDB" id="A0A8H8A121"/>
<organism evidence="1 2">
    <name type="scientific">Olpidium bornovanus</name>
    <dbReference type="NCBI Taxonomy" id="278681"/>
    <lineage>
        <taxon>Eukaryota</taxon>
        <taxon>Fungi</taxon>
        <taxon>Fungi incertae sedis</taxon>
        <taxon>Olpidiomycota</taxon>
        <taxon>Olpidiomycotina</taxon>
        <taxon>Olpidiomycetes</taxon>
        <taxon>Olpidiales</taxon>
        <taxon>Olpidiaceae</taxon>
        <taxon>Olpidium</taxon>
    </lineage>
</organism>
<keyword evidence="2" id="KW-1185">Reference proteome</keyword>
<comment type="caution">
    <text evidence="1">The sequence shown here is derived from an EMBL/GenBank/DDBJ whole genome shotgun (WGS) entry which is preliminary data.</text>
</comment>
<reference evidence="1 2" key="1">
    <citation type="journal article" name="Sci. Rep.">
        <title>Genome-scale phylogenetic analyses confirm Olpidium as the closest living zoosporic fungus to the non-flagellated, terrestrial fungi.</title>
        <authorList>
            <person name="Chang Y."/>
            <person name="Rochon D."/>
            <person name="Sekimoto S."/>
            <person name="Wang Y."/>
            <person name="Chovatia M."/>
            <person name="Sandor L."/>
            <person name="Salamov A."/>
            <person name="Grigoriev I.V."/>
            <person name="Stajich J.E."/>
            <person name="Spatafora J.W."/>
        </authorList>
    </citation>
    <scope>NUCLEOTIDE SEQUENCE [LARGE SCALE GENOMIC DNA]</scope>
    <source>
        <strain evidence="1">S191</strain>
    </source>
</reference>
<dbReference type="Gene3D" id="3.90.190.10">
    <property type="entry name" value="Protein tyrosine phosphatase superfamily"/>
    <property type="match status" value="2"/>
</dbReference>
<gene>
    <name evidence="1" type="ORF">BJ554DRAFT_2555</name>
</gene>
<evidence type="ECO:0000313" key="2">
    <source>
        <dbReference type="Proteomes" id="UP000673691"/>
    </source>
</evidence>
<dbReference type="SUPFAM" id="SSF52799">
    <property type="entry name" value="(Phosphotyrosine protein) phosphatases II"/>
    <property type="match status" value="1"/>
</dbReference>
<dbReference type="OrthoDB" id="8048523at2759"/>
<dbReference type="Proteomes" id="UP000673691">
    <property type="component" value="Unassembled WGS sequence"/>
</dbReference>
<dbReference type="InterPro" id="IPR029021">
    <property type="entry name" value="Prot-tyrosine_phosphatase-like"/>
</dbReference>
<dbReference type="EMBL" id="JAEFCI010001330">
    <property type="protein sequence ID" value="KAG5462976.1"/>
    <property type="molecule type" value="Genomic_DNA"/>
</dbReference>
<dbReference type="PANTHER" id="PTHR23339">
    <property type="entry name" value="TYROSINE SPECIFIC PROTEIN PHOSPHATASE AND DUAL SPECIFICITY PROTEIN PHOSPHATASE"/>
    <property type="match status" value="1"/>
</dbReference>